<name>A0ACC6V214_9CREN</name>
<organism evidence="1 2">
    <name type="scientific">Thermoproteus sp. AZ2</name>
    <dbReference type="NCBI Taxonomy" id="1609232"/>
    <lineage>
        <taxon>Archaea</taxon>
        <taxon>Thermoproteota</taxon>
        <taxon>Thermoprotei</taxon>
        <taxon>Thermoproteales</taxon>
        <taxon>Thermoproteaceae</taxon>
        <taxon>Thermoproteus</taxon>
    </lineage>
</organism>
<protein>
    <submittedName>
        <fullName evidence="1">Uncharacterized protein</fullName>
    </submittedName>
</protein>
<gene>
    <name evidence="1" type="ORF">TU35_005425</name>
</gene>
<dbReference type="Proteomes" id="UP000033636">
    <property type="component" value="Unassembled WGS sequence"/>
</dbReference>
<reference evidence="1" key="1">
    <citation type="submission" date="2024-07" db="EMBL/GenBank/DDBJ databases">
        <title>Metagenome and Metagenome-Assembled Genomes of Archaea from a hot spring from the geothermal field of Los Azufres, Mexico.</title>
        <authorList>
            <person name="Marin-Paredes R."/>
            <person name="Martinez-Romero E."/>
            <person name="Servin-Garciduenas L.E."/>
        </authorList>
    </citation>
    <scope>NUCLEOTIDE SEQUENCE</scope>
</reference>
<evidence type="ECO:0000313" key="2">
    <source>
        <dbReference type="Proteomes" id="UP000033636"/>
    </source>
</evidence>
<proteinExistence type="predicted"/>
<dbReference type="EMBL" id="JZWT02000012">
    <property type="protein sequence ID" value="MFB6490675.1"/>
    <property type="molecule type" value="Genomic_DNA"/>
</dbReference>
<accession>A0ACC6V214</accession>
<comment type="caution">
    <text evidence="1">The sequence shown here is derived from an EMBL/GenBank/DDBJ whole genome shotgun (WGS) entry which is preliminary data.</text>
</comment>
<sequence length="194" mass="21000">MEEGEGEKWGEGADAVDMLQVEYLLTPQELLWRLLDTLAVYVVPLILSVLAAVIVILWVYSRVYGKPFPKKVIAITAVFIVVVPLLVSALSVVEDIQATPVGIGVVIRGDNMTLYLGTWGKYSANLTQCSVEWVEPKEVLRVMGTSIHGLIYGKIEVNGIEGWGIYVAGAEWALAAKCPSGNYIAAVPGIKPQG</sequence>
<evidence type="ECO:0000313" key="1">
    <source>
        <dbReference type="EMBL" id="MFB6490675.1"/>
    </source>
</evidence>